<evidence type="ECO:0000256" key="1">
    <source>
        <dbReference type="SAM" id="Phobius"/>
    </source>
</evidence>
<keyword evidence="3" id="KW-1185">Reference proteome</keyword>
<dbReference type="OrthoDB" id="288800at2"/>
<reference evidence="2 3" key="1">
    <citation type="submission" date="2019-08" db="EMBL/GenBank/DDBJ databases">
        <authorList>
            <person name="Peeters C."/>
        </authorList>
    </citation>
    <scope>NUCLEOTIDE SEQUENCE [LARGE SCALE GENOMIC DNA]</scope>
    <source>
        <strain evidence="2 3">LMG 31117</strain>
    </source>
</reference>
<feature type="transmembrane region" description="Helical" evidence="1">
    <location>
        <begin position="68"/>
        <end position="91"/>
    </location>
</feature>
<evidence type="ECO:0000313" key="2">
    <source>
        <dbReference type="EMBL" id="VVE65269.1"/>
    </source>
</evidence>
<feature type="transmembrane region" description="Helical" evidence="1">
    <location>
        <begin position="42"/>
        <end position="59"/>
    </location>
</feature>
<protein>
    <recommendedName>
        <fullName evidence="4">DUF2878 domain-containing protein</fullName>
    </recommendedName>
</protein>
<feature type="transmembrane region" description="Helical" evidence="1">
    <location>
        <begin position="159"/>
        <end position="178"/>
    </location>
</feature>
<dbReference type="EMBL" id="CABPSP010000004">
    <property type="protein sequence ID" value="VVE65269.1"/>
    <property type="molecule type" value="Genomic_DNA"/>
</dbReference>
<dbReference type="AlphaFoldDB" id="A0A5E4ZV76"/>
<feature type="transmembrane region" description="Helical" evidence="1">
    <location>
        <begin position="20"/>
        <end position="36"/>
    </location>
</feature>
<dbReference type="InterPro" id="IPR021306">
    <property type="entry name" value="DUF2878"/>
</dbReference>
<feature type="transmembrane region" description="Helical" evidence="1">
    <location>
        <begin position="103"/>
        <end position="123"/>
    </location>
</feature>
<name>A0A5E4ZV76_9BURK</name>
<feature type="transmembrane region" description="Helical" evidence="1">
    <location>
        <begin position="130"/>
        <end position="153"/>
    </location>
</feature>
<dbReference type="RefSeq" id="WP_150737888.1">
    <property type="nucleotide sequence ID" value="NZ_CABPSP010000004.1"/>
</dbReference>
<evidence type="ECO:0008006" key="4">
    <source>
        <dbReference type="Google" id="ProtNLM"/>
    </source>
</evidence>
<dbReference type="Proteomes" id="UP000383122">
    <property type="component" value="Unassembled WGS sequence"/>
</dbReference>
<organism evidence="2 3">
    <name type="scientific">Pandoraea anapnoica</name>
    <dbReference type="NCBI Taxonomy" id="2508301"/>
    <lineage>
        <taxon>Bacteria</taxon>
        <taxon>Pseudomonadati</taxon>
        <taxon>Pseudomonadota</taxon>
        <taxon>Betaproteobacteria</taxon>
        <taxon>Burkholderiales</taxon>
        <taxon>Burkholderiaceae</taxon>
        <taxon>Pandoraea</taxon>
    </lineage>
</organism>
<proteinExistence type="predicted"/>
<gene>
    <name evidence="2" type="ORF">PAN31117_01813</name>
</gene>
<keyword evidence="1" id="KW-0472">Membrane</keyword>
<accession>A0A5E4ZV76</accession>
<dbReference type="Pfam" id="PF11086">
    <property type="entry name" value="DUF2878"/>
    <property type="match status" value="1"/>
</dbReference>
<sequence length="200" mass="21607">MRASAHLSTARAAMLRAKWLYLMLGQLGWLICVLSAARGKGWVGCCAVAFLAAVHLRFTPQRAREARFVLIVTVLGWMWESLVLATGVLTYPNGLIRPWGAPYWMAGLWMLFALQVNTLFGWLRPFPLLSLLLGAVGGTLSFKAGAMLGAVQFVKVTQAYAVLACGWAVILPGLIWMGHTLGASRTDSSGPPGSSEANCR</sequence>
<keyword evidence="1" id="KW-0812">Transmembrane</keyword>
<keyword evidence="1" id="KW-1133">Transmembrane helix</keyword>
<evidence type="ECO:0000313" key="3">
    <source>
        <dbReference type="Proteomes" id="UP000383122"/>
    </source>
</evidence>